<dbReference type="GO" id="GO:0006979">
    <property type="term" value="P:response to oxidative stress"/>
    <property type="evidence" value="ECO:0007669"/>
    <property type="project" value="InterPro"/>
</dbReference>
<dbReference type="InterPro" id="IPR028427">
    <property type="entry name" value="Met_Sox_Rdtase_MsrB"/>
</dbReference>
<dbReference type="PANTHER" id="PTHR10173:SF57">
    <property type="entry name" value="PEPTIDE-METHIONINE (R)-S-OXIDE REDUCTASE"/>
    <property type="match status" value="1"/>
</dbReference>
<evidence type="ECO:0000313" key="5">
    <source>
        <dbReference type="EMBL" id="CAD8368725.1"/>
    </source>
</evidence>
<dbReference type="GO" id="GO:0030091">
    <property type="term" value="P:protein repair"/>
    <property type="evidence" value="ECO:0007669"/>
    <property type="project" value="InterPro"/>
</dbReference>
<gene>
    <name evidence="5" type="ORF">PBAH0796_LOCUS19017</name>
</gene>
<keyword evidence="2" id="KW-0560">Oxidoreductase</keyword>
<organism evidence="5">
    <name type="scientific">Pyrodinium bahamense</name>
    <dbReference type="NCBI Taxonomy" id="73915"/>
    <lineage>
        <taxon>Eukaryota</taxon>
        <taxon>Sar</taxon>
        <taxon>Alveolata</taxon>
        <taxon>Dinophyceae</taxon>
        <taxon>Gonyaulacales</taxon>
        <taxon>Pyrocystaceae</taxon>
        <taxon>Pyrodinium</taxon>
    </lineage>
</organism>
<dbReference type="EMBL" id="HBEG01031115">
    <property type="protein sequence ID" value="CAD8368725.1"/>
    <property type="molecule type" value="Transcribed_RNA"/>
</dbReference>
<protein>
    <recommendedName>
        <fullName evidence="4">MsrB domain-containing protein</fullName>
    </recommendedName>
</protein>
<evidence type="ECO:0000256" key="2">
    <source>
        <dbReference type="ARBA" id="ARBA00023002"/>
    </source>
</evidence>
<evidence type="ECO:0000256" key="1">
    <source>
        <dbReference type="ARBA" id="ARBA00007174"/>
    </source>
</evidence>
<evidence type="ECO:0000256" key="3">
    <source>
        <dbReference type="SAM" id="MobiDB-lite"/>
    </source>
</evidence>
<evidence type="ECO:0000259" key="4">
    <source>
        <dbReference type="PROSITE" id="PS51790"/>
    </source>
</evidence>
<feature type="region of interest" description="Disordered" evidence="3">
    <location>
        <begin position="237"/>
        <end position="263"/>
    </location>
</feature>
<reference evidence="5" key="1">
    <citation type="submission" date="2021-01" db="EMBL/GenBank/DDBJ databases">
        <authorList>
            <person name="Corre E."/>
            <person name="Pelletier E."/>
            <person name="Niang G."/>
            <person name="Scheremetjew M."/>
            <person name="Finn R."/>
            <person name="Kale V."/>
            <person name="Holt S."/>
            <person name="Cochrane G."/>
            <person name="Meng A."/>
            <person name="Brown T."/>
            <person name="Cohen L."/>
        </authorList>
    </citation>
    <scope>NUCLEOTIDE SEQUENCE</scope>
    <source>
        <strain evidence="5">Pbaha01</strain>
    </source>
</reference>
<dbReference type="InterPro" id="IPR011057">
    <property type="entry name" value="Mss4-like_sf"/>
</dbReference>
<dbReference type="PROSITE" id="PS51790">
    <property type="entry name" value="MSRB"/>
    <property type="match status" value="1"/>
</dbReference>
<comment type="similarity">
    <text evidence="1">Belongs to the MsrB Met sulfoxide reductase family.</text>
</comment>
<dbReference type="SUPFAM" id="SSF51316">
    <property type="entry name" value="Mss4-like"/>
    <property type="match status" value="1"/>
</dbReference>
<dbReference type="GO" id="GO:0033743">
    <property type="term" value="F:peptide-methionine (R)-S-oxide reductase activity"/>
    <property type="evidence" value="ECO:0007669"/>
    <property type="project" value="InterPro"/>
</dbReference>
<dbReference type="AlphaFoldDB" id="A0A7S0AN10"/>
<feature type="domain" description="MsrB" evidence="4">
    <location>
        <begin position="104"/>
        <end position="233"/>
    </location>
</feature>
<accession>A0A7S0AN10</accession>
<dbReference type="PANTHER" id="PTHR10173">
    <property type="entry name" value="METHIONINE SULFOXIDE REDUCTASE"/>
    <property type="match status" value="1"/>
</dbReference>
<dbReference type="Pfam" id="PF01641">
    <property type="entry name" value="SelR"/>
    <property type="match status" value="1"/>
</dbReference>
<name>A0A7S0AN10_9DINO</name>
<dbReference type="Gene3D" id="2.170.150.20">
    <property type="entry name" value="Peptide methionine sulfoxide reductase"/>
    <property type="match status" value="1"/>
</dbReference>
<proteinExistence type="inferred from homology"/>
<dbReference type="GO" id="GO:0005737">
    <property type="term" value="C:cytoplasm"/>
    <property type="evidence" value="ECO:0007669"/>
    <property type="project" value="TreeGrafter"/>
</dbReference>
<dbReference type="InterPro" id="IPR002579">
    <property type="entry name" value="Met_Sox_Rdtase_MsrB_dom"/>
</dbReference>
<sequence>MAVAAAALCSRALQASVPLPMGRRTLRCCGHRELLLAAASAAVATTTWAAAAPAALGPPSGWRAAPRRREVATLGLGGLAVCTGPWPVGAERSRTEGYEVQRPEREWAAALSPGEYFVLRQGGTERPGSSTLLGEKRSGTFKCVACGAELFSSTDKFDSGTGWPSFSARLPGVEEEDVNPVLMTVLGSELRCARCGGHLGDVFADGLLFPGTPAFKTGRRYCIDGAALVFYPQDGSAPLRGEGPPPAPMELPEWLRPPGRPAL</sequence>